<evidence type="ECO:0000259" key="2">
    <source>
        <dbReference type="PROSITE" id="PS50102"/>
    </source>
</evidence>
<protein>
    <recommendedName>
        <fullName evidence="2">RRM domain-containing protein</fullName>
    </recommendedName>
</protein>
<dbReference type="SUPFAM" id="SSF54928">
    <property type="entry name" value="RNA-binding domain, RBD"/>
    <property type="match status" value="2"/>
</dbReference>
<feature type="domain" description="RRM" evidence="2">
    <location>
        <begin position="79"/>
        <end position="164"/>
    </location>
</feature>
<reference evidence="3 4" key="1">
    <citation type="submission" date="2024-04" db="EMBL/GenBank/DDBJ databases">
        <title>Tritrichomonas musculus Genome.</title>
        <authorList>
            <person name="Alves-Ferreira E."/>
            <person name="Grigg M."/>
            <person name="Lorenzi H."/>
            <person name="Galac M."/>
        </authorList>
    </citation>
    <scope>NUCLEOTIDE SEQUENCE [LARGE SCALE GENOMIC DNA]</scope>
    <source>
        <strain evidence="3 4">EAF2021</strain>
    </source>
</reference>
<accession>A0ABR2KAR2</accession>
<dbReference type="SMART" id="SM00360">
    <property type="entry name" value="RRM"/>
    <property type="match status" value="2"/>
</dbReference>
<keyword evidence="4" id="KW-1185">Reference proteome</keyword>
<dbReference type="InterPro" id="IPR000504">
    <property type="entry name" value="RRM_dom"/>
</dbReference>
<gene>
    <name evidence="3" type="ORF">M9Y10_039042</name>
</gene>
<dbReference type="Proteomes" id="UP001470230">
    <property type="component" value="Unassembled WGS sequence"/>
</dbReference>
<name>A0ABR2KAR2_9EUKA</name>
<proteinExistence type="predicted"/>
<evidence type="ECO:0000313" key="4">
    <source>
        <dbReference type="Proteomes" id="UP001470230"/>
    </source>
</evidence>
<evidence type="ECO:0000313" key="3">
    <source>
        <dbReference type="EMBL" id="KAK8887982.1"/>
    </source>
</evidence>
<dbReference type="PROSITE" id="PS50102">
    <property type="entry name" value="RRM"/>
    <property type="match status" value="1"/>
</dbReference>
<sequence>MKQFKYTPRTVPRLFGGWDVSNDEYKNLGMTIGLPPNFYVENEHPDIDLLSKQIEDYTTDELSGYGTPMQDLLNARWSRQILIHNIPKNIDKDKLKDFLIKLIKDFPDYTEGSISDVHIMNLKDKSKRIALITFANDDIALALHHRYDRFKLEGTTVNITTFHQYVEPLPTYGEFTRSSLRNVIARISRKDFDDILSLYPNIIETKDLQNGCYIFYFNTKEEAEQMVRELDDKYDIAIHRLPGPKLNTDSLITSLTGAKRKKYENLPENVMSVLISPDCKIKDFYQEEITTFIDIDLLPSYPYRFVRFYNVFNKLTLQEKFFDQILEDFKKGLSEYGHVVRLQLPNPPDFVANYTYITAEFETPGQAFSVQKNISGRYFLGRPIITQLVEKF</sequence>
<dbReference type="Gene3D" id="3.30.70.330">
    <property type="match status" value="2"/>
</dbReference>
<dbReference type="InterPro" id="IPR012677">
    <property type="entry name" value="Nucleotide-bd_a/b_plait_sf"/>
</dbReference>
<comment type="caution">
    <text evidence="3">The sequence shown here is derived from an EMBL/GenBank/DDBJ whole genome shotgun (WGS) entry which is preliminary data.</text>
</comment>
<evidence type="ECO:0000256" key="1">
    <source>
        <dbReference type="PROSITE-ProRule" id="PRU00176"/>
    </source>
</evidence>
<dbReference type="InterPro" id="IPR035979">
    <property type="entry name" value="RBD_domain_sf"/>
</dbReference>
<keyword evidence="1" id="KW-0694">RNA-binding</keyword>
<dbReference type="EMBL" id="JAPFFF010000006">
    <property type="protein sequence ID" value="KAK8887982.1"/>
    <property type="molecule type" value="Genomic_DNA"/>
</dbReference>
<organism evidence="3 4">
    <name type="scientific">Tritrichomonas musculus</name>
    <dbReference type="NCBI Taxonomy" id="1915356"/>
    <lineage>
        <taxon>Eukaryota</taxon>
        <taxon>Metamonada</taxon>
        <taxon>Parabasalia</taxon>
        <taxon>Tritrichomonadida</taxon>
        <taxon>Tritrichomonadidae</taxon>
        <taxon>Tritrichomonas</taxon>
    </lineage>
</organism>